<dbReference type="GO" id="GO:0004109">
    <property type="term" value="F:coproporphyrinogen oxidase activity"/>
    <property type="evidence" value="ECO:0007669"/>
    <property type="project" value="UniProtKB-EC"/>
</dbReference>
<sequence length="304" mass="33369">MSGAAEPGADPRLAAAADWFGGLQLRIVAAMEGLEREFGDVDPPREPGRFAIEPWSRTDAGGAPGGGGRMAMLRGRLFEKMGAHCSTVFGAFPPEFAKDIPGAAADPRFWAAGVSVIAHPWSPHVPTVHMNVRLVRTTKLWFGGGADLTPMLDARRVESDPDAVLFHAAMRAACARHPGVADADRFEAWCDEYFFLRHRNERRGIGGIFFDHLNSAGDSDNSAFDADFAFVRDVGDSFIAVYSDIVRRNASQPWSLREREEQCVRRGRYVEFNLLYDRGTIFGLKTGGNIASILSSMPPEARWP</sequence>
<keyword evidence="7" id="KW-0627">Porphyrin biosynthesis</keyword>
<dbReference type="GO" id="GO:0006782">
    <property type="term" value="P:protoporphyrinogen IX biosynthetic process"/>
    <property type="evidence" value="ECO:0007669"/>
    <property type="project" value="TreeGrafter"/>
</dbReference>
<reference evidence="9 10" key="1">
    <citation type="submission" date="2018-06" db="EMBL/GenBank/DDBJ databases">
        <title>Genomic Encyclopedia of Type Strains, Phase IV (KMG-IV): sequencing the most valuable type-strain genomes for metagenomic binning, comparative biology and taxonomic classification.</title>
        <authorList>
            <person name="Goeker M."/>
        </authorList>
    </citation>
    <scope>NUCLEOTIDE SEQUENCE [LARGE SCALE GENOMIC DNA]</scope>
    <source>
        <strain evidence="9 10">DSM 24875</strain>
    </source>
</reference>
<evidence type="ECO:0000256" key="5">
    <source>
        <dbReference type="ARBA" id="ARBA00023002"/>
    </source>
</evidence>
<protein>
    <recommendedName>
        <fullName evidence="4">coproporphyrinogen oxidase</fullName>
        <ecNumber evidence="4">1.3.3.3</ecNumber>
    </recommendedName>
</protein>
<dbReference type="PANTHER" id="PTHR10755">
    <property type="entry name" value="COPROPORPHYRINOGEN III OXIDASE, MITOCHONDRIAL"/>
    <property type="match status" value="1"/>
</dbReference>
<feature type="compositionally biased region" description="Basic and acidic residues" evidence="8">
    <location>
        <begin position="38"/>
        <end position="48"/>
    </location>
</feature>
<comment type="similarity">
    <text evidence="2">Belongs to the aerobic coproporphyrinogen-III oxidase family.</text>
</comment>
<comment type="caution">
    <text evidence="9">The sequence shown here is derived from an EMBL/GenBank/DDBJ whole genome shotgun (WGS) entry which is preliminary data.</text>
</comment>
<keyword evidence="5" id="KW-0560">Oxidoreductase</keyword>
<evidence type="ECO:0000256" key="1">
    <source>
        <dbReference type="ARBA" id="ARBA00005168"/>
    </source>
</evidence>
<name>A0A366F0L0_9HYPH</name>
<feature type="region of interest" description="Disordered" evidence="8">
    <location>
        <begin position="38"/>
        <end position="66"/>
    </location>
</feature>
<evidence type="ECO:0000256" key="8">
    <source>
        <dbReference type="SAM" id="MobiDB-lite"/>
    </source>
</evidence>
<dbReference type="RefSeq" id="WP_113891232.1">
    <property type="nucleotide sequence ID" value="NZ_QNRK01000026.1"/>
</dbReference>
<dbReference type="EC" id="1.3.3.3" evidence="4"/>
<dbReference type="SUPFAM" id="SSF102886">
    <property type="entry name" value="Coproporphyrinogen III oxidase"/>
    <property type="match status" value="1"/>
</dbReference>
<dbReference type="EMBL" id="QNRK01000026">
    <property type="protein sequence ID" value="RBP08193.1"/>
    <property type="molecule type" value="Genomic_DNA"/>
</dbReference>
<dbReference type="PIRSF" id="PIRSF000166">
    <property type="entry name" value="Coproporphyri_ox"/>
    <property type="match status" value="1"/>
</dbReference>
<dbReference type="InterPro" id="IPR001260">
    <property type="entry name" value="Coprogen_oxidase_aer"/>
</dbReference>
<dbReference type="PANTHER" id="PTHR10755:SF0">
    <property type="entry name" value="OXYGEN-DEPENDENT COPROPORPHYRINOGEN-III OXIDASE, MITOCHONDRIAL"/>
    <property type="match status" value="1"/>
</dbReference>
<dbReference type="NCBIfam" id="NF003727">
    <property type="entry name" value="PRK05330.1"/>
    <property type="match status" value="1"/>
</dbReference>
<evidence type="ECO:0000256" key="6">
    <source>
        <dbReference type="ARBA" id="ARBA00023133"/>
    </source>
</evidence>
<accession>A0A366F0L0</accession>
<evidence type="ECO:0000313" key="10">
    <source>
        <dbReference type="Proteomes" id="UP000253529"/>
    </source>
</evidence>
<dbReference type="AlphaFoldDB" id="A0A366F0L0"/>
<evidence type="ECO:0000256" key="4">
    <source>
        <dbReference type="ARBA" id="ARBA00012869"/>
    </source>
</evidence>
<dbReference type="PRINTS" id="PR00073">
    <property type="entry name" value="COPRGNOXDASE"/>
</dbReference>
<keyword evidence="6" id="KW-0350">Heme biosynthesis</keyword>
<gene>
    <name evidence="9" type="ORF">DFR50_12638</name>
</gene>
<comment type="pathway">
    <text evidence="1">Porphyrin-containing compound metabolism; protoporphyrin-IX biosynthesis; protoporphyrinogen-IX from coproporphyrinogen-III (O2 route): step 1/1.</text>
</comment>
<comment type="subunit">
    <text evidence="3">Homodimer.</text>
</comment>
<evidence type="ECO:0000313" key="9">
    <source>
        <dbReference type="EMBL" id="RBP08193.1"/>
    </source>
</evidence>
<organism evidence="9 10">
    <name type="scientific">Roseiarcus fermentans</name>
    <dbReference type="NCBI Taxonomy" id="1473586"/>
    <lineage>
        <taxon>Bacteria</taxon>
        <taxon>Pseudomonadati</taxon>
        <taxon>Pseudomonadota</taxon>
        <taxon>Alphaproteobacteria</taxon>
        <taxon>Hyphomicrobiales</taxon>
        <taxon>Roseiarcaceae</taxon>
        <taxon>Roseiarcus</taxon>
    </lineage>
</organism>
<dbReference type="Pfam" id="PF01218">
    <property type="entry name" value="Coprogen_oxidas"/>
    <property type="match status" value="1"/>
</dbReference>
<evidence type="ECO:0000256" key="7">
    <source>
        <dbReference type="ARBA" id="ARBA00023244"/>
    </source>
</evidence>
<dbReference type="InterPro" id="IPR036406">
    <property type="entry name" value="Coprogen_oxidase_aer_sf"/>
</dbReference>
<proteinExistence type="inferred from homology"/>
<evidence type="ECO:0000256" key="3">
    <source>
        <dbReference type="ARBA" id="ARBA00011738"/>
    </source>
</evidence>
<dbReference type="Gene3D" id="3.40.1500.10">
    <property type="entry name" value="Coproporphyrinogen III oxidase, aerobic"/>
    <property type="match status" value="1"/>
</dbReference>
<dbReference type="OrthoDB" id="9777553at2"/>
<keyword evidence="10" id="KW-1185">Reference proteome</keyword>
<evidence type="ECO:0000256" key="2">
    <source>
        <dbReference type="ARBA" id="ARBA00010644"/>
    </source>
</evidence>
<dbReference type="GO" id="GO:0005737">
    <property type="term" value="C:cytoplasm"/>
    <property type="evidence" value="ECO:0007669"/>
    <property type="project" value="TreeGrafter"/>
</dbReference>
<dbReference type="Proteomes" id="UP000253529">
    <property type="component" value="Unassembled WGS sequence"/>
</dbReference>